<dbReference type="InterPro" id="IPR050095">
    <property type="entry name" value="ECF_ABC_transporter_ATP-bd"/>
</dbReference>
<evidence type="ECO:0000259" key="11">
    <source>
        <dbReference type="PROSITE" id="PS50893"/>
    </source>
</evidence>
<evidence type="ECO:0000256" key="5">
    <source>
        <dbReference type="ARBA" id="ARBA00022741"/>
    </source>
</evidence>
<dbReference type="Gene3D" id="3.40.50.300">
    <property type="entry name" value="P-loop containing nucleotide triphosphate hydrolases"/>
    <property type="match status" value="1"/>
</dbReference>
<proteinExistence type="inferred from homology"/>
<keyword evidence="5 10" id="KW-0547">Nucleotide-binding</keyword>
<keyword evidence="7" id="KW-1278">Translocase</keyword>
<dbReference type="InterPro" id="IPR017871">
    <property type="entry name" value="ABC_transporter-like_CS"/>
</dbReference>
<dbReference type="Proteomes" id="UP000199652">
    <property type="component" value="Unassembled WGS sequence"/>
</dbReference>
<dbReference type="AlphaFoldDB" id="A0A1H3FFQ8"/>
<reference evidence="13" key="1">
    <citation type="submission" date="2016-10" db="EMBL/GenBank/DDBJ databases">
        <authorList>
            <person name="Varghese N."/>
            <person name="Submissions S."/>
        </authorList>
    </citation>
    <scope>NUCLEOTIDE SEQUENCE [LARGE SCALE GENOMIC DNA]</scope>
    <source>
        <strain evidence="13">VPI 5359</strain>
    </source>
</reference>
<dbReference type="GO" id="GO:0016887">
    <property type="term" value="F:ATP hydrolysis activity"/>
    <property type="evidence" value="ECO:0007669"/>
    <property type="project" value="InterPro"/>
</dbReference>
<dbReference type="PANTHER" id="PTHR43553">
    <property type="entry name" value="HEAVY METAL TRANSPORTER"/>
    <property type="match status" value="1"/>
</dbReference>
<dbReference type="CDD" id="cd03225">
    <property type="entry name" value="ABC_cobalt_CbiO_domain1"/>
    <property type="match status" value="1"/>
</dbReference>
<keyword evidence="8 10" id="KW-0472">Membrane</keyword>
<keyword evidence="13" id="KW-1185">Reference proteome</keyword>
<evidence type="ECO:0000256" key="2">
    <source>
        <dbReference type="ARBA" id="ARBA00005417"/>
    </source>
</evidence>
<keyword evidence="4 10" id="KW-1003">Cell membrane</keyword>
<accession>A0A1H3FFQ8</accession>
<dbReference type="GO" id="GO:0043190">
    <property type="term" value="C:ATP-binding cassette (ABC) transporter complex"/>
    <property type="evidence" value="ECO:0007669"/>
    <property type="project" value="TreeGrafter"/>
</dbReference>
<dbReference type="EMBL" id="FNOU01000010">
    <property type="protein sequence ID" value="SDX89872.1"/>
    <property type="molecule type" value="Genomic_DNA"/>
</dbReference>
<keyword evidence="3 10" id="KW-0813">Transport</keyword>
<dbReference type="PROSITE" id="PS00211">
    <property type="entry name" value="ABC_TRANSPORTER_1"/>
    <property type="match status" value="1"/>
</dbReference>
<dbReference type="InterPro" id="IPR005876">
    <property type="entry name" value="Co_trans_ATP-bd"/>
</dbReference>
<dbReference type="SUPFAM" id="SSF52540">
    <property type="entry name" value="P-loop containing nucleoside triphosphate hydrolases"/>
    <property type="match status" value="1"/>
</dbReference>
<dbReference type="InterPro" id="IPR027417">
    <property type="entry name" value="P-loop_NTPase"/>
</dbReference>
<organism evidence="12 13">
    <name type="scientific">Eubacterium barkeri</name>
    <name type="common">Clostridium barkeri</name>
    <dbReference type="NCBI Taxonomy" id="1528"/>
    <lineage>
        <taxon>Bacteria</taxon>
        <taxon>Bacillati</taxon>
        <taxon>Bacillota</taxon>
        <taxon>Clostridia</taxon>
        <taxon>Eubacteriales</taxon>
        <taxon>Eubacteriaceae</taxon>
        <taxon>Eubacterium</taxon>
    </lineage>
</organism>
<dbReference type="GO" id="GO:0005524">
    <property type="term" value="F:ATP binding"/>
    <property type="evidence" value="ECO:0007669"/>
    <property type="project" value="UniProtKB-UniRule"/>
</dbReference>
<comment type="function">
    <text evidence="9">Probably part of an ABC transporter complex. Responsible for energy coupling to the transport system.</text>
</comment>
<evidence type="ECO:0000256" key="10">
    <source>
        <dbReference type="RuleBase" id="RU364103"/>
    </source>
</evidence>
<evidence type="ECO:0000256" key="1">
    <source>
        <dbReference type="ARBA" id="ARBA00004202"/>
    </source>
</evidence>
<keyword evidence="6 10" id="KW-0067">ATP-binding</keyword>
<protein>
    <recommendedName>
        <fullName evidence="10">ABC transporter ATP-binding protein</fullName>
    </recommendedName>
</protein>
<dbReference type="NCBIfam" id="TIGR01166">
    <property type="entry name" value="cbiO"/>
    <property type="match status" value="1"/>
</dbReference>
<feature type="domain" description="ABC transporter" evidence="11">
    <location>
        <begin position="6"/>
        <end position="241"/>
    </location>
</feature>
<evidence type="ECO:0000256" key="8">
    <source>
        <dbReference type="ARBA" id="ARBA00023136"/>
    </source>
</evidence>
<dbReference type="STRING" id="1528.SAMN04488579_11049"/>
<comment type="function">
    <text evidence="10">Part of an ABC transporter complex. Responsible for energy coupling to the transport system.</text>
</comment>
<dbReference type="GO" id="GO:0006824">
    <property type="term" value="P:cobalt ion transport"/>
    <property type="evidence" value="ECO:0007669"/>
    <property type="project" value="InterPro"/>
</dbReference>
<evidence type="ECO:0000256" key="9">
    <source>
        <dbReference type="ARBA" id="ARBA00025157"/>
    </source>
</evidence>
<evidence type="ECO:0000313" key="13">
    <source>
        <dbReference type="Proteomes" id="UP000199652"/>
    </source>
</evidence>
<name>A0A1H3FFQ8_EUBBA</name>
<dbReference type="GO" id="GO:0042626">
    <property type="term" value="F:ATPase-coupled transmembrane transporter activity"/>
    <property type="evidence" value="ECO:0007669"/>
    <property type="project" value="TreeGrafter"/>
</dbReference>
<gene>
    <name evidence="12" type="ORF">SAMN04488579_11049</name>
</gene>
<dbReference type="SMART" id="SM00382">
    <property type="entry name" value="AAA"/>
    <property type="match status" value="1"/>
</dbReference>
<comment type="subcellular location">
    <subcellularLocation>
        <location evidence="1 10">Cell membrane</location>
        <topology evidence="1 10">Peripheral membrane protein</topology>
    </subcellularLocation>
</comment>
<evidence type="ECO:0000256" key="7">
    <source>
        <dbReference type="ARBA" id="ARBA00022967"/>
    </source>
</evidence>
<dbReference type="Pfam" id="PF00005">
    <property type="entry name" value="ABC_tran"/>
    <property type="match status" value="1"/>
</dbReference>
<evidence type="ECO:0000313" key="12">
    <source>
        <dbReference type="EMBL" id="SDX89872.1"/>
    </source>
</evidence>
<evidence type="ECO:0000256" key="4">
    <source>
        <dbReference type="ARBA" id="ARBA00022475"/>
    </source>
</evidence>
<evidence type="ECO:0000256" key="6">
    <source>
        <dbReference type="ARBA" id="ARBA00022840"/>
    </source>
</evidence>
<dbReference type="InterPro" id="IPR003439">
    <property type="entry name" value="ABC_transporter-like_ATP-bd"/>
</dbReference>
<dbReference type="PROSITE" id="PS50893">
    <property type="entry name" value="ABC_TRANSPORTER_2"/>
    <property type="match status" value="1"/>
</dbReference>
<dbReference type="PANTHER" id="PTHR43553:SF24">
    <property type="entry name" value="ENERGY-COUPLING FACTOR TRANSPORTER ATP-BINDING PROTEIN ECFA1"/>
    <property type="match status" value="1"/>
</dbReference>
<dbReference type="InterPro" id="IPR015856">
    <property type="entry name" value="ABC_transpr_CbiO/EcfA_su"/>
</dbReference>
<dbReference type="InterPro" id="IPR003593">
    <property type="entry name" value="AAA+_ATPase"/>
</dbReference>
<sequence>MQESILEIADLKYAYSGENAALNGITVDIRQGERIAVVGSNGAGKSTFFLNINGVLIPDEGTIRFKGQTITRNKKDLNTLRKGVGIVFQDADNQIIASTVMGEVSFGPMNLKLSRDEVVRRVDEALDYMNLMEFRDRAPHYCSGGEKKRITIADIIAMHPEVIIFDEPTASLDPLNAVMLEEVLSKLVDQGKTLLISTHDMDFAYRWAKRVIVFAGGDIIADGTPEAIFSNEDIRIKANLKKPILLDVRDAMIESGNWPQEGPYPKTVGDFRKILLK</sequence>
<dbReference type="FunFam" id="3.40.50.300:FF:000224">
    <property type="entry name" value="Energy-coupling factor transporter ATP-binding protein EcfA"/>
    <property type="match status" value="1"/>
</dbReference>
<evidence type="ECO:0000256" key="3">
    <source>
        <dbReference type="ARBA" id="ARBA00022448"/>
    </source>
</evidence>
<dbReference type="RefSeq" id="WP_090245098.1">
    <property type="nucleotide sequence ID" value="NZ_FNOU01000010.1"/>
</dbReference>
<comment type="similarity">
    <text evidence="2 10">Belongs to the ABC transporter superfamily.</text>
</comment>
<dbReference type="OrthoDB" id="9784332at2"/>